<evidence type="ECO:0000313" key="2">
    <source>
        <dbReference type="Proteomes" id="UP001458946"/>
    </source>
</evidence>
<proteinExistence type="predicted"/>
<evidence type="ECO:0000313" key="1">
    <source>
        <dbReference type="EMBL" id="GAA5504345.1"/>
    </source>
</evidence>
<comment type="caution">
    <text evidence="1">The sequence shown here is derived from an EMBL/GenBank/DDBJ whole genome shotgun (WGS) entry which is preliminary data.</text>
</comment>
<dbReference type="EMBL" id="BAABRN010000110">
    <property type="protein sequence ID" value="GAA5504345.1"/>
    <property type="molecule type" value="Genomic_DNA"/>
</dbReference>
<dbReference type="RefSeq" id="WP_353544304.1">
    <property type="nucleotide sequence ID" value="NZ_BAABRN010000110.1"/>
</dbReference>
<gene>
    <name evidence="1" type="ORF">Dxin01_04115</name>
</gene>
<reference evidence="1 2" key="1">
    <citation type="submission" date="2024-02" db="EMBL/GenBank/DDBJ databases">
        <title>Deinococcus xinjiangensis NBRC 107630.</title>
        <authorList>
            <person name="Ichikawa N."/>
            <person name="Katano-Makiyama Y."/>
            <person name="Hidaka K."/>
        </authorList>
    </citation>
    <scope>NUCLEOTIDE SEQUENCE [LARGE SCALE GENOMIC DNA]</scope>
    <source>
        <strain evidence="1 2">NBRC 107630</strain>
    </source>
</reference>
<name>A0ABP9VGK7_9DEIO</name>
<dbReference type="Proteomes" id="UP001458946">
    <property type="component" value="Unassembled WGS sequence"/>
</dbReference>
<accession>A0ABP9VGK7</accession>
<protein>
    <submittedName>
        <fullName evidence="1">Uncharacterized protein</fullName>
    </submittedName>
</protein>
<organism evidence="1 2">
    <name type="scientific">Deinococcus xinjiangensis</name>
    <dbReference type="NCBI Taxonomy" id="457454"/>
    <lineage>
        <taxon>Bacteria</taxon>
        <taxon>Thermotogati</taxon>
        <taxon>Deinococcota</taxon>
        <taxon>Deinococci</taxon>
        <taxon>Deinococcales</taxon>
        <taxon>Deinococcaceae</taxon>
        <taxon>Deinococcus</taxon>
    </lineage>
</organism>
<keyword evidence="2" id="KW-1185">Reference proteome</keyword>
<sequence>MKNSIKDLLDESQLAALMALTLPKIGEVCLCSVPEGTNPQELSSPDGRKRPVIIRQIDETTGRAEVIPGTKTDNRWGYMLAAGQYSLHFDTYFHSHEPRWVLLSTIKKAKNAVLTDKDFAALDNWRPAI</sequence>